<dbReference type="Pfam" id="PF07715">
    <property type="entry name" value="Plug"/>
    <property type="match status" value="1"/>
</dbReference>
<keyword evidence="8 12" id="KW-0798">TonB box</keyword>
<accession>D4H8M2</accession>
<evidence type="ECO:0000256" key="12">
    <source>
        <dbReference type="RuleBase" id="RU003357"/>
    </source>
</evidence>
<protein>
    <submittedName>
        <fullName evidence="16">TonB-dependent receptor plug</fullName>
    </submittedName>
</protein>
<evidence type="ECO:0000256" key="10">
    <source>
        <dbReference type="ARBA" id="ARBA00023237"/>
    </source>
</evidence>
<dbReference type="eggNOG" id="COG4771">
    <property type="taxonomic scope" value="Bacteria"/>
</dbReference>
<keyword evidence="9 11" id="KW-0472">Membrane</keyword>
<keyword evidence="4" id="KW-0410">Iron transport</keyword>
<evidence type="ECO:0000256" key="11">
    <source>
        <dbReference type="PROSITE-ProRule" id="PRU01360"/>
    </source>
</evidence>
<keyword evidence="6" id="KW-0408">Iron</keyword>
<evidence type="ECO:0000259" key="15">
    <source>
        <dbReference type="Pfam" id="PF07715"/>
    </source>
</evidence>
<dbReference type="InParanoid" id="D4H8M2"/>
<organism evidence="16 17">
    <name type="scientific">Denitrovibrio acetiphilus (strain DSM 12809 / NBRC 114555 / N2460)</name>
    <dbReference type="NCBI Taxonomy" id="522772"/>
    <lineage>
        <taxon>Bacteria</taxon>
        <taxon>Pseudomonadati</taxon>
        <taxon>Deferribacterota</taxon>
        <taxon>Deferribacteres</taxon>
        <taxon>Deferribacterales</taxon>
        <taxon>Geovibrionaceae</taxon>
        <taxon>Denitrovibrio</taxon>
    </lineage>
</organism>
<dbReference type="PROSITE" id="PS52016">
    <property type="entry name" value="TONB_DEPENDENT_REC_3"/>
    <property type="match status" value="1"/>
</dbReference>
<feature type="domain" description="TonB-dependent receptor plug" evidence="15">
    <location>
        <begin position="56"/>
        <end position="162"/>
    </location>
</feature>
<feature type="domain" description="TonB-dependent receptor-like beta-barrel" evidence="14">
    <location>
        <begin position="267"/>
        <end position="687"/>
    </location>
</feature>
<gene>
    <name evidence="16" type="ordered locus">Dacet_1605</name>
</gene>
<comment type="similarity">
    <text evidence="11 12">Belongs to the TonB-dependent receptor family.</text>
</comment>
<dbReference type="STRING" id="522772.Dacet_1605"/>
<keyword evidence="16" id="KW-0675">Receptor</keyword>
<dbReference type="PANTHER" id="PTHR32552:SF81">
    <property type="entry name" value="TONB-DEPENDENT OUTER MEMBRANE RECEPTOR"/>
    <property type="match status" value="1"/>
</dbReference>
<evidence type="ECO:0000313" key="17">
    <source>
        <dbReference type="Proteomes" id="UP000002012"/>
    </source>
</evidence>
<dbReference type="HOGENOM" id="CLU_008287_15_2_0"/>
<dbReference type="InterPro" id="IPR012910">
    <property type="entry name" value="Plug_dom"/>
</dbReference>
<dbReference type="InterPro" id="IPR039426">
    <property type="entry name" value="TonB-dep_rcpt-like"/>
</dbReference>
<keyword evidence="10 11" id="KW-0998">Cell outer membrane</keyword>
<dbReference type="AlphaFoldDB" id="D4H8M2"/>
<dbReference type="SUPFAM" id="SSF56935">
    <property type="entry name" value="Porins"/>
    <property type="match status" value="1"/>
</dbReference>
<evidence type="ECO:0000256" key="6">
    <source>
        <dbReference type="ARBA" id="ARBA00023004"/>
    </source>
</evidence>
<dbReference type="InterPro" id="IPR036942">
    <property type="entry name" value="Beta-barrel_TonB_sf"/>
</dbReference>
<evidence type="ECO:0000256" key="9">
    <source>
        <dbReference type="ARBA" id="ARBA00023136"/>
    </source>
</evidence>
<dbReference type="OrthoDB" id="9775095at2"/>
<sequence precursor="true">MNIGALSRSSFLLIILLVPFTIFAQEGKEGLGVAEAEKVQTLQSTTVTARKAEESAKDVPFSLSVISGNELENRRLANLEDALRQTPGIEVDTYGGSDTRNIRIRGVGSLESVSMDDTSVVINVDGVPQAVASATLNIMDIERVEILKGPQGTLMGRNSEAGAINIITKKPTRHLEGYLKGEYGTENTFLTEGAVSGPVSKTVSMRLAAKYSGYDNQVEYYNSTEPITEPRNFAVRATLLWEPTDKTDVTFSIGHEDIDNMTGADILAPYDDEQKTDIPKDSYDTEKSVDRFTLIFEHEFSAFDFTSVTGYVHTDANQQQYIYNGMIYREFYGFVPEGSMTRELEQKAFSQELRLSSKSGSDIFWVTGANYYRSERDLNNVDAYDTFYSIGWYNADLYKTFETTDIGVFGEVTYPVTDKLKLTGGLRYTWDKKEYDTDWTANPSNPSTIRTASDSDEMSESYGTGRVSVSYAVREDTNVYLTYARGHKAKGYNDWGNAFINGYDNDLIYDEAEIDSFELGAKFEAPNGKSGLNVAFFYNDIKDDHVMVWNHMDRVSDVENFDTESKGAEFSGFVKPGGGFTITAGFGYTDAEIKTVPGGSTSGAKEGNSIPNSPEWNATVSIAHSLSLKPFWGFKAPALVTTVTNRYIGSREGDPANTFELDSYNKLDFRIGVMSENLEVYVWGDNILDKVYDLYGWNYGASMVDGADVIVGMPSRGRILGVGAAYYF</sequence>
<evidence type="ECO:0000256" key="13">
    <source>
        <dbReference type="SAM" id="MobiDB-lite"/>
    </source>
</evidence>
<name>D4H8M2_DENA2</name>
<dbReference type="GO" id="GO:0006826">
    <property type="term" value="P:iron ion transport"/>
    <property type="evidence" value="ECO:0007669"/>
    <property type="project" value="UniProtKB-KW"/>
</dbReference>
<evidence type="ECO:0000256" key="2">
    <source>
        <dbReference type="ARBA" id="ARBA00022448"/>
    </source>
</evidence>
<dbReference type="PANTHER" id="PTHR32552">
    <property type="entry name" value="FERRICHROME IRON RECEPTOR-RELATED"/>
    <property type="match status" value="1"/>
</dbReference>
<dbReference type="FunCoup" id="D4H8M2">
    <property type="interactions" value="30"/>
</dbReference>
<evidence type="ECO:0000256" key="3">
    <source>
        <dbReference type="ARBA" id="ARBA00022452"/>
    </source>
</evidence>
<comment type="subcellular location">
    <subcellularLocation>
        <location evidence="1 11">Cell outer membrane</location>
        <topology evidence="1 11">Multi-pass membrane protein</topology>
    </subcellularLocation>
</comment>
<evidence type="ECO:0000256" key="7">
    <source>
        <dbReference type="ARBA" id="ARBA00023065"/>
    </source>
</evidence>
<dbReference type="InterPro" id="IPR000531">
    <property type="entry name" value="Beta-barrel_TonB"/>
</dbReference>
<evidence type="ECO:0000256" key="8">
    <source>
        <dbReference type="ARBA" id="ARBA00023077"/>
    </source>
</evidence>
<reference evidence="16 17" key="1">
    <citation type="journal article" date="2010" name="Stand. Genomic Sci.">
        <title>Complete genome sequence of Denitrovibrio acetiphilus type strain (N2460).</title>
        <authorList>
            <person name="Kiss H."/>
            <person name="Lang E."/>
            <person name="Lapidus A."/>
            <person name="Copeland A."/>
            <person name="Nolan M."/>
            <person name="Glavina Del Rio T."/>
            <person name="Chen F."/>
            <person name="Lucas S."/>
            <person name="Tice H."/>
            <person name="Cheng J.F."/>
            <person name="Han C."/>
            <person name="Goodwin L."/>
            <person name="Pitluck S."/>
            <person name="Liolios K."/>
            <person name="Pati A."/>
            <person name="Ivanova N."/>
            <person name="Mavromatis K."/>
            <person name="Chen A."/>
            <person name="Palaniappan K."/>
            <person name="Land M."/>
            <person name="Hauser L."/>
            <person name="Chang Y.J."/>
            <person name="Jeffries C.D."/>
            <person name="Detter J.C."/>
            <person name="Brettin T."/>
            <person name="Spring S."/>
            <person name="Rohde M."/>
            <person name="Goker M."/>
            <person name="Woyke T."/>
            <person name="Bristow J."/>
            <person name="Eisen J.A."/>
            <person name="Markowitz V."/>
            <person name="Hugenholtz P."/>
            <person name="Kyrpides N.C."/>
            <person name="Klenk H.P."/>
        </authorList>
    </citation>
    <scope>NUCLEOTIDE SEQUENCE [LARGE SCALE GENOMIC DNA]</scope>
    <source>
        <strain evidence="17">DSM 12809 / NBRC 114555 / N2460</strain>
    </source>
</reference>
<keyword evidence="5 11" id="KW-0812">Transmembrane</keyword>
<keyword evidence="7" id="KW-0406">Ion transport</keyword>
<evidence type="ECO:0000256" key="1">
    <source>
        <dbReference type="ARBA" id="ARBA00004571"/>
    </source>
</evidence>
<dbReference type="CDD" id="cd01347">
    <property type="entry name" value="ligand_gated_channel"/>
    <property type="match status" value="1"/>
</dbReference>
<keyword evidence="2 11" id="KW-0813">Transport</keyword>
<feature type="region of interest" description="Disordered" evidence="13">
    <location>
        <begin position="441"/>
        <end position="461"/>
    </location>
</feature>
<dbReference type="Proteomes" id="UP000002012">
    <property type="component" value="Chromosome"/>
</dbReference>
<keyword evidence="17" id="KW-1185">Reference proteome</keyword>
<dbReference type="PaxDb" id="522772-Dacet_1605"/>
<dbReference type="Pfam" id="PF00593">
    <property type="entry name" value="TonB_dep_Rec_b-barrel"/>
    <property type="match status" value="1"/>
</dbReference>
<dbReference type="GO" id="GO:0009279">
    <property type="term" value="C:cell outer membrane"/>
    <property type="evidence" value="ECO:0007669"/>
    <property type="project" value="UniProtKB-SubCell"/>
</dbReference>
<dbReference type="EMBL" id="CP001968">
    <property type="protein sequence ID" value="ADD68371.1"/>
    <property type="molecule type" value="Genomic_DNA"/>
</dbReference>
<keyword evidence="3 11" id="KW-1134">Transmembrane beta strand</keyword>
<evidence type="ECO:0000259" key="14">
    <source>
        <dbReference type="Pfam" id="PF00593"/>
    </source>
</evidence>
<evidence type="ECO:0000256" key="5">
    <source>
        <dbReference type="ARBA" id="ARBA00022692"/>
    </source>
</evidence>
<dbReference type="Gene3D" id="2.40.170.20">
    <property type="entry name" value="TonB-dependent receptor, beta-barrel domain"/>
    <property type="match status" value="1"/>
</dbReference>
<feature type="compositionally biased region" description="Polar residues" evidence="13">
    <location>
        <begin position="441"/>
        <end position="452"/>
    </location>
</feature>
<proteinExistence type="inferred from homology"/>
<dbReference type="KEGG" id="dap:Dacet_1605"/>
<evidence type="ECO:0000313" key="16">
    <source>
        <dbReference type="EMBL" id="ADD68371.1"/>
    </source>
</evidence>
<evidence type="ECO:0000256" key="4">
    <source>
        <dbReference type="ARBA" id="ARBA00022496"/>
    </source>
</evidence>